<evidence type="ECO:0000313" key="2">
    <source>
        <dbReference type="Proteomes" id="UP000187158"/>
    </source>
</evidence>
<evidence type="ECO:0008006" key="3">
    <source>
        <dbReference type="Google" id="ProtNLM"/>
    </source>
</evidence>
<dbReference type="Pfam" id="PF07751">
    <property type="entry name" value="Abi_2"/>
    <property type="match status" value="1"/>
</dbReference>
<accession>A0ABX3GN72</accession>
<proteinExistence type="predicted"/>
<protein>
    <recommendedName>
        <fullName evidence="3">CAAX protease</fullName>
    </recommendedName>
</protein>
<evidence type="ECO:0000313" key="1">
    <source>
        <dbReference type="EMBL" id="OMD29399.1"/>
    </source>
</evidence>
<gene>
    <name evidence="1" type="ORF">BSO21_19230</name>
</gene>
<organism evidence="1 2">
    <name type="scientific">Paenibacillus odorifer</name>
    <dbReference type="NCBI Taxonomy" id="189426"/>
    <lineage>
        <taxon>Bacteria</taxon>
        <taxon>Bacillati</taxon>
        <taxon>Bacillota</taxon>
        <taxon>Bacilli</taxon>
        <taxon>Bacillales</taxon>
        <taxon>Paenibacillaceae</taxon>
        <taxon>Paenibacillus</taxon>
    </lineage>
</organism>
<name>A0ABX3GN72_9BACL</name>
<dbReference type="EMBL" id="MPVP01000131">
    <property type="protein sequence ID" value="OMD29399.1"/>
    <property type="molecule type" value="Genomic_DNA"/>
</dbReference>
<keyword evidence="2" id="KW-1185">Reference proteome</keyword>
<dbReference type="InterPro" id="IPR011664">
    <property type="entry name" value="Abi_system_AbiD/AbiF-like"/>
</dbReference>
<sequence>MYDFDKKLNLEILKILDKFEIRLKSSMAYRFCEKHYLNASDSACYIDINKYTNPRSNHLSLPKDLAKNISGHKIFQTNIYFNGATYSNFIEHCRAKYPYISTYDHPPFWVTIKVLEFGSLFSLLLGFERDVFEKVIEDMGMKYIDKQKFINSVRIFIELRNTCAHFQLVNRFRTSNRLRIDSGLINDLGLRTKINTAGISTYYEIRLYDTLLVLSQFESLKDIEKLFKDFYFRRCNSKREKSLVVKMFERMGRGKHSDWFKLGIK</sequence>
<comment type="caution">
    <text evidence="1">The sequence shown here is derived from an EMBL/GenBank/DDBJ whole genome shotgun (WGS) entry which is preliminary data.</text>
</comment>
<reference evidence="1 2" key="1">
    <citation type="submission" date="2016-11" db="EMBL/GenBank/DDBJ databases">
        <title>Paenibacillus species isolates.</title>
        <authorList>
            <person name="Beno S.M."/>
        </authorList>
    </citation>
    <scope>NUCLEOTIDE SEQUENCE [LARGE SCALE GENOMIC DNA]</scope>
    <source>
        <strain evidence="1 2">FSL H7-0433</strain>
    </source>
</reference>
<dbReference type="Proteomes" id="UP000187158">
    <property type="component" value="Unassembled WGS sequence"/>
</dbReference>